<gene>
    <name evidence="2" type="ORF">JCM6292_432</name>
</gene>
<organism evidence="2 3">
    <name type="scientific">Bacteroides pyogenes JCM 6292</name>
    <dbReference type="NCBI Taxonomy" id="1235809"/>
    <lineage>
        <taxon>Bacteria</taxon>
        <taxon>Pseudomonadati</taxon>
        <taxon>Bacteroidota</taxon>
        <taxon>Bacteroidia</taxon>
        <taxon>Bacteroidales</taxon>
        <taxon>Bacteroidaceae</taxon>
        <taxon>Bacteroides</taxon>
    </lineage>
</organism>
<name>W4P3N0_9BACE</name>
<feature type="compositionally biased region" description="Basic residues" evidence="1">
    <location>
        <begin position="7"/>
        <end position="23"/>
    </location>
</feature>
<comment type="caution">
    <text evidence="2">The sequence shown here is derived from an EMBL/GenBank/DDBJ whole genome shotgun (WGS) entry which is preliminary data.</text>
</comment>
<reference evidence="2 3" key="1">
    <citation type="journal article" date="2014" name="Genome Announc.">
        <title>Draft Genome Sequences of Three Strains of Bacteroides pyogenes Isolated from a Cat and Swine.</title>
        <authorList>
            <person name="Sakamoto M."/>
            <person name="Oshima K."/>
            <person name="Suda W."/>
            <person name="Kitamura K."/>
            <person name="Iida T."/>
            <person name="Hattori M."/>
            <person name="Ohkuma M."/>
        </authorList>
    </citation>
    <scope>NUCLEOTIDE SEQUENCE [LARGE SCALE GENOMIC DNA]</scope>
    <source>
        <strain evidence="2 3">JCM 6292</strain>
    </source>
</reference>
<sequence>MEPGSSRFHKFKANKRKGCRPQTKRIGTEVAPTRKQNREKSTPSANTQRITQQTLRTRFIPCLQNKSFISPK</sequence>
<dbReference type="EMBL" id="BAIQ01000003">
    <property type="protein sequence ID" value="GAE14310.1"/>
    <property type="molecule type" value="Genomic_DNA"/>
</dbReference>
<evidence type="ECO:0000256" key="1">
    <source>
        <dbReference type="SAM" id="MobiDB-lite"/>
    </source>
</evidence>
<protein>
    <submittedName>
        <fullName evidence="2">Uncharacterized protein</fullName>
    </submittedName>
</protein>
<evidence type="ECO:0000313" key="2">
    <source>
        <dbReference type="EMBL" id="GAE14310.1"/>
    </source>
</evidence>
<proteinExistence type="predicted"/>
<evidence type="ECO:0000313" key="3">
    <source>
        <dbReference type="Proteomes" id="UP000018861"/>
    </source>
</evidence>
<dbReference type="Proteomes" id="UP000018861">
    <property type="component" value="Unassembled WGS sequence"/>
</dbReference>
<dbReference type="AlphaFoldDB" id="W4P3N0"/>
<feature type="region of interest" description="Disordered" evidence="1">
    <location>
        <begin position="1"/>
        <end position="53"/>
    </location>
</feature>
<accession>W4P3N0</accession>